<feature type="region of interest" description="Disordered" evidence="2">
    <location>
        <begin position="1"/>
        <end position="71"/>
    </location>
</feature>
<feature type="compositionally biased region" description="Low complexity" evidence="2">
    <location>
        <begin position="29"/>
        <end position="50"/>
    </location>
</feature>
<proteinExistence type="predicted"/>
<reference evidence="3" key="1">
    <citation type="journal article" date="2020" name="bioRxiv">
        <title>Comparative genomics of Chlamydomonas.</title>
        <authorList>
            <person name="Craig R.J."/>
            <person name="Hasan A.R."/>
            <person name="Ness R.W."/>
            <person name="Keightley P.D."/>
        </authorList>
    </citation>
    <scope>NUCLEOTIDE SEQUENCE</scope>
    <source>
        <strain evidence="3">CCAP 11/173</strain>
    </source>
</reference>
<dbReference type="Proteomes" id="UP000613740">
    <property type="component" value="Unassembled WGS sequence"/>
</dbReference>
<comment type="caution">
    <text evidence="3">The sequence shown here is derived from an EMBL/GenBank/DDBJ whole genome shotgun (WGS) entry which is preliminary data.</text>
</comment>
<evidence type="ECO:0000313" key="3">
    <source>
        <dbReference type="EMBL" id="KAG2428908.1"/>
    </source>
</evidence>
<organism evidence="3 4">
    <name type="scientific">Chlamydomonas schloesseri</name>
    <dbReference type="NCBI Taxonomy" id="2026947"/>
    <lineage>
        <taxon>Eukaryota</taxon>
        <taxon>Viridiplantae</taxon>
        <taxon>Chlorophyta</taxon>
        <taxon>core chlorophytes</taxon>
        <taxon>Chlorophyceae</taxon>
        <taxon>CS clade</taxon>
        <taxon>Chlamydomonadales</taxon>
        <taxon>Chlamydomonadaceae</taxon>
        <taxon>Chlamydomonas</taxon>
    </lineage>
</organism>
<dbReference type="AlphaFoldDB" id="A0A835VWY2"/>
<dbReference type="OrthoDB" id="555513at2759"/>
<gene>
    <name evidence="3" type="ORF">HYH02_014230</name>
</gene>
<evidence type="ECO:0000256" key="1">
    <source>
        <dbReference type="SAM" id="Coils"/>
    </source>
</evidence>
<feature type="compositionally biased region" description="Gly residues" evidence="2">
    <location>
        <begin position="51"/>
        <end position="63"/>
    </location>
</feature>
<keyword evidence="1" id="KW-0175">Coiled coil</keyword>
<accession>A0A835VWY2</accession>
<feature type="compositionally biased region" description="Gly residues" evidence="2">
    <location>
        <begin position="1"/>
        <end position="28"/>
    </location>
</feature>
<keyword evidence="4" id="KW-1185">Reference proteome</keyword>
<sequence>MGIGGGGASSTYGSGGSGSSSSGGGSSCSGGSSSSSSSSGGSSSRGSGSSSRGGGSSSGGGGSSRRRSSRGGGSQALLLLFLMATGRLRIELELDAVRLQVPLFGGPPQVTLGEIKNDLAEISQEREQLTTALAVLELACRFRPTQLASLHDVFTPYRRWQPPSLAAQAFTVGILDGEGLEARPDLLQDLQVPLVSMDLLTPAWGKGVPVMEVPLEVYRFGSEGRIVAAMEAG</sequence>
<feature type="coiled-coil region" evidence="1">
    <location>
        <begin position="112"/>
        <end position="139"/>
    </location>
</feature>
<evidence type="ECO:0000256" key="2">
    <source>
        <dbReference type="SAM" id="MobiDB-lite"/>
    </source>
</evidence>
<protein>
    <submittedName>
        <fullName evidence="3">Uncharacterized protein</fullName>
    </submittedName>
</protein>
<dbReference type="EMBL" id="JAEHOD010000089">
    <property type="protein sequence ID" value="KAG2428908.1"/>
    <property type="molecule type" value="Genomic_DNA"/>
</dbReference>
<evidence type="ECO:0000313" key="4">
    <source>
        <dbReference type="Proteomes" id="UP000613740"/>
    </source>
</evidence>
<name>A0A835VWY2_9CHLO</name>